<dbReference type="InterPro" id="IPR052895">
    <property type="entry name" value="HetReg/Transcr_Mod"/>
</dbReference>
<reference evidence="1" key="1">
    <citation type="submission" date="2019-04" db="EMBL/GenBank/DDBJ databases">
        <title>Sequencing of skin fungus with MAO and IRED activity.</title>
        <authorList>
            <person name="Marsaioli A.J."/>
            <person name="Bonatto J.M.C."/>
            <person name="Reis Junior O."/>
        </authorList>
    </citation>
    <scope>NUCLEOTIDE SEQUENCE</scope>
    <source>
        <strain evidence="1">28M1</strain>
    </source>
</reference>
<evidence type="ECO:0000313" key="1">
    <source>
        <dbReference type="EMBL" id="KAF3045610.1"/>
    </source>
</evidence>
<dbReference type="Proteomes" id="UP000758155">
    <property type="component" value="Unassembled WGS sequence"/>
</dbReference>
<protein>
    <submittedName>
        <fullName evidence="1">WD repeat-containing protein jip5</fullName>
    </submittedName>
</protein>
<gene>
    <name evidence="1" type="primary">JIP5_2</name>
    <name evidence="1" type="ORF">E8E12_010565</name>
</gene>
<evidence type="ECO:0000313" key="2">
    <source>
        <dbReference type="Proteomes" id="UP000758155"/>
    </source>
</evidence>
<dbReference type="AlphaFoldDB" id="A0A9P5C4V8"/>
<sequence>MNECTMHPSVRFTQDHPELLDSGSIWAAQPYSIDLFPPRDENARFIAHSEGCQVVHIEGNDDFNCFCTETAEFFGEGPQFHPATAVEPPAIFARPLLSKDDKTALNDFLDCKPSRYLDSAQLYQPLLEGEIRVLELFPAAPNHPFEGHLHIRGPQKLGTNVLLGCLVMARYAAASEPKDKVYGVLGFADELIKPRYSKEVAYRDVYHEASITQLMRNAFALPLLSCVDAEEPLRPSWVPDWNAPRVTEALGYSTKAWSVYMAGGVKEVDRTQKVPVALSEDKKRITIRGKLFDEIAQIGAVSKDTVLCVDPAQLPANTWASYTELADNPVSNATYSAINDSVYNAFFQTLMAGRDGTGTASPSPDHSEVFSLILDKTTRTTNGRPSLPGQTYSVRRKKGHFTLNSLVAEKGKKVRRPVQVLEDMP</sequence>
<proteinExistence type="predicted"/>
<organism evidence="1 2">
    <name type="scientific">Didymella heteroderae</name>
    <dbReference type="NCBI Taxonomy" id="1769908"/>
    <lineage>
        <taxon>Eukaryota</taxon>
        <taxon>Fungi</taxon>
        <taxon>Dikarya</taxon>
        <taxon>Ascomycota</taxon>
        <taxon>Pezizomycotina</taxon>
        <taxon>Dothideomycetes</taxon>
        <taxon>Pleosporomycetidae</taxon>
        <taxon>Pleosporales</taxon>
        <taxon>Pleosporineae</taxon>
        <taxon>Didymellaceae</taxon>
        <taxon>Didymella</taxon>
    </lineage>
</organism>
<dbReference type="EMBL" id="SWKV01000006">
    <property type="protein sequence ID" value="KAF3045610.1"/>
    <property type="molecule type" value="Genomic_DNA"/>
</dbReference>
<dbReference type="PANTHER" id="PTHR24148:SF82">
    <property type="entry name" value="HETEROKARYON INCOMPATIBILITY DOMAIN-CONTAINING PROTEIN"/>
    <property type="match status" value="1"/>
</dbReference>
<comment type="caution">
    <text evidence="1">The sequence shown here is derived from an EMBL/GenBank/DDBJ whole genome shotgun (WGS) entry which is preliminary data.</text>
</comment>
<accession>A0A9P5C4V8</accession>
<keyword evidence="2" id="KW-1185">Reference proteome</keyword>
<name>A0A9P5C4V8_9PLEO</name>
<dbReference type="OrthoDB" id="2288928at2759"/>
<dbReference type="PANTHER" id="PTHR24148">
    <property type="entry name" value="ANKYRIN REPEAT DOMAIN-CONTAINING PROTEIN 39 HOMOLOG-RELATED"/>
    <property type="match status" value="1"/>
</dbReference>